<evidence type="ECO:0000256" key="4">
    <source>
        <dbReference type="ARBA" id="ARBA00022448"/>
    </source>
</evidence>
<accession>A0A8J5HQ32</accession>
<feature type="repeat" description="PPR" evidence="18">
    <location>
        <begin position="496"/>
        <end position="530"/>
    </location>
</feature>
<keyword evidence="13" id="KW-0346">Stress response</keyword>
<evidence type="ECO:0000256" key="6">
    <source>
        <dbReference type="ARBA" id="ARBA00022475"/>
    </source>
</evidence>
<evidence type="ECO:0000256" key="8">
    <source>
        <dbReference type="ARBA" id="ARBA00022692"/>
    </source>
</evidence>
<feature type="domain" description="EF-hand" evidence="20">
    <location>
        <begin position="857"/>
        <end position="892"/>
    </location>
</feature>
<evidence type="ECO:0000256" key="9">
    <source>
        <dbReference type="ARBA" id="ARBA00022723"/>
    </source>
</evidence>
<evidence type="ECO:0000256" key="15">
    <source>
        <dbReference type="ARBA" id="ARBA00023065"/>
    </source>
</evidence>
<dbReference type="Gene3D" id="1.20.1420.30">
    <property type="entry name" value="NCX, central ion-binding region"/>
    <property type="match status" value="1"/>
</dbReference>
<keyword evidence="11" id="KW-0106">Calcium</keyword>
<dbReference type="PANTHER" id="PTHR47939:SF5">
    <property type="entry name" value="PENTACOTRIPEPTIDE-REPEAT REGION OF PRORP DOMAIN-CONTAINING PROTEIN"/>
    <property type="match status" value="1"/>
</dbReference>
<feature type="transmembrane region" description="Helical" evidence="19">
    <location>
        <begin position="1052"/>
        <end position="1077"/>
    </location>
</feature>
<keyword evidence="17" id="KW-0739">Sodium transport</keyword>
<feature type="repeat" description="PPR" evidence="18">
    <location>
        <begin position="531"/>
        <end position="565"/>
    </location>
</feature>
<dbReference type="InterPro" id="IPR004837">
    <property type="entry name" value="NaCa_Exmemb"/>
</dbReference>
<evidence type="ECO:0000256" key="1">
    <source>
        <dbReference type="ARBA" id="ARBA00004651"/>
    </source>
</evidence>
<feature type="repeat" description="PPR" evidence="18">
    <location>
        <begin position="566"/>
        <end position="601"/>
    </location>
</feature>
<feature type="repeat" description="PPR" evidence="18">
    <location>
        <begin position="251"/>
        <end position="281"/>
    </location>
</feature>
<evidence type="ECO:0000256" key="3">
    <source>
        <dbReference type="ARBA" id="ARBA00008170"/>
    </source>
</evidence>
<keyword evidence="4" id="KW-0813">Transport</keyword>
<keyword evidence="12 19" id="KW-1133">Transmembrane helix</keyword>
<evidence type="ECO:0000256" key="16">
    <source>
        <dbReference type="ARBA" id="ARBA00023136"/>
    </source>
</evidence>
<keyword evidence="10" id="KW-0677">Repeat</keyword>
<evidence type="ECO:0000256" key="5">
    <source>
        <dbReference type="ARBA" id="ARBA00022449"/>
    </source>
</evidence>
<protein>
    <recommendedName>
        <fullName evidence="20">EF-hand domain-containing protein</fullName>
    </recommendedName>
</protein>
<dbReference type="Pfam" id="PF01535">
    <property type="entry name" value="PPR"/>
    <property type="match status" value="2"/>
</dbReference>
<evidence type="ECO:0000313" key="21">
    <source>
        <dbReference type="EMBL" id="KAG6519921.1"/>
    </source>
</evidence>
<feature type="repeat" description="PPR" evidence="18">
    <location>
        <begin position="461"/>
        <end position="495"/>
    </location>
</feature>
<dbReference type="EMBL" id="JACMSC010000005">
    <property type="protein sequence ID" value="KAG6519921.1"/>
    <property type="molecule type" value="Genomic_DNA"/>
</dbReference>
<evidence type="ECO:0000313" key="22">
    <source>
        <dbReference type="Proteomes" id="UP000734854"/>
    </source>
</evidence>
<feature type="transmembrane region" description="Helical" evidence="19">
    <location>
        <begin position="1083"/>
        <end position="1100"/>
    </location>
</feature>
<keyword evidence="22" id="KW-1185">Reference proteome</keyword>
<evidence type="ECO:0000256" key="19">
    <source>
        <dbReference type="SAM" id="Phobius"/>
    </source>
</evidence>
<dbReference type="PROSITE" id="PS51375">
    <property type="entry name" value="PPR"/>
    <property type="match status" value="15"/>
</dbReference>
<comment type="subcellular location">
    <subcellularLocation>
        <location evidence="1">Cell membrane</location>
        <topology evidence="1">Multi-pass membrane protein</topology>
    </subcellularLocation>
</comment>
<dbReference type="InterPro" id="IPR002885">
    <property type="entry name" value="PPR_rpt"/>
</dbReference>
<dbReference type="Gene3D" id="1.25.40.10">
    <property type="entry name" value="Tetratricopeptide repeat domain"/>
    <property type="match status" value="7"/>
</dbReference>
<dbReference type="CDD" id="cd00051">
    <property type="entry name" value="EFh"/>
    <property type="match status" value="1"/>
</dbReference>
<feature type="repeat" description="PPR" evidence="18">
    <location>
        <begin position="355"/>
        <end position="389"/>
    </location>
</feature>
<dbReference type="AlphaFoldDB" id="A0A8J5HQ32"/>
<dbReference type="NCBIfam" id="TIGR00756">
    <property type="entry name" value="PPR"/>
    <property type="match status" value="15"/>
</dbReference>
<dbReference type="Proteomes" id="UP000734854">
    <property type="component" value="Unassembled WGS sequence"/>
</dbReference>
<keyword evidence="5" id="KW-0050">Antiport</keyword>
<gene>
    <name evidence="21" type="ORF">ZIOFF_016950</name>
</gene>
<keyword evidence="6" id="KW-1003">Cell membrane</keyword>
<comment type="caution">
    <text evidence="21">The sequence shown here is derived from an EMBL/GenBank/DDBJ whole genome shotgun (WGS) entry which is preliminary data.</text>
</comment>
<dbReference type="GO" id="GO:0005509">
    <property type="term" value="F:calcium ion binding"/>
    <property type="evidence" value="ECO:0007669"/>
    <property type="project" value="InterPro"/>
</dbReference>
<evidence type="ECO:0000256" key="14">
    <source>
        <dbReference type="ARBA" id="ARBA00023053"/>
    </source>
</evidence>
<dbReference type="GO" id="GO:0006816">
    <property type="term" value="P:calcium ion transport"/>
    <property type="evidence" value="ECO:0007669"/>
    <property type="project" value="UniProtKB-KW"/>
</dbReference>
<dbReference type="SMART" id="SM00054">
    <property type="entry name" value="EFh"/>
    <property type="match status" value="2"/>
</dbReference>
<dbReference type="PROSITE" id="PS50222">
    <property type="entry name" value="EF_HAND_2"/>
    <property type="match status" value="2"/>
</dbReference>
<dbReference type="GO" id="GO:0015297">
    <property type="term" value="F:antiporter activity"/>
    <property type="evidence" value="ECO:0007669"/>
    <property type="project" value="UniProtKB-KW"/>
</dbReference>
<dbReference type="FunFam" id="1.20.1420.30:FF:000019">
    <property type="entry name" value="Sodium/calcium exchanger NCL2"/>
    <property type="match status" value="1"/>
</dbReference>
<dbReference type="Pfam" id="PF13041">
    <property type="entry name" value="PPR_2"/>
    <property type="match status" value="6"/>
</dbReference>
<dbReference type="InterPro" id="IPR011990">
    <property type="entry name" value="TPR-like_helical_dom_sf"/>
</dbReference>
<feature type="transmembrane region" description="Helical" evidence="19">
    <location>
        <begin position="795"/>
        <end position="817"/>
    </location>
</feature>
<feature type="repeat" description="PPR" evidence="18">
    <location>
        <begin position="146"/>
        <end position="180"/>
    </location>
</feature>
<feature type="repeat" description="PPR" evidence="18">
    <location>
        <begin position="285"/>
        <end position="319"/>
    </location>
</feature>
<evidence type="ECO:0000256" key="2">
    <source>
        <dbReference type="ARBA" id="ARBA00007626"/>
    </source>
</evidence>
<dbReference type="PROSITE" id="PS00018">
    <property type="entry name" value="EF_HAND_1"/>
    <property type="match status" value="1"/>
</dbReference>
<evidence type="ECO:0000259" key="20">
    <source>
        <dbReference type="PROSITE" id="PS50222"/>
    </source>
</evidence>
<feature type="repeat" description="PPR" evidence="18">
    <location>
        <begin position="602"/>
        <end position="636"/>
    </location>
</feature>
<proteinExistence type="inferred from homology"/>
<dbReference type="Pfam" id="PF01699">
    <property type="entry name" value="Na_Ca_ex"/>
    <property type="match status" value="1"/>
</dbReference>
<keyword evidence="15" id="KW-0406">Ion transport</keyword>
<keyword evidence="16 19" id="KW-0472">Membrane</keyword>
<dbReference type="Gene3D" id="1.10.238.10">
    <property type="entry name" value="EF-hand"/>
    <property type="match status" value="1"/>
</dbReference>
<evidence type="ECO:0000256" key="17">
    <source>
        <dbReference type="ARBA" id="ARBA00023201"/>
    </source>
</evidence>
<evidence type="ECO:0000256" key="18">
    <source>
        <dbReference type="PROSITE-ProRule" id="PRU00708"/>
    </source>
</evidence>
<feature type="transmembrane region" description="Helical" evidence="19">
    <location>
        <begin position="1107"/>
        <end position="1129"/>
    </location>
</feature>
<reference evidence="21 22" key="1">
    <citation type="submission" date="2020-08" db="EMBL/GenBank/DDBJ databases">
        <title>Plant Genome Project.</title>
        <authorList>
            <person name="Zhang R.-G."/>
        </authorList>
    </citation>
    <scope>NUCLEOTIDE SEQUENCE [LARGE SCALE GENOMIC DNA]</scope>
    <source>
        <tissue evidence="21">Rhizome</tissue>
    </source>
</reference>
<feature type="transmembrane region" description="Helical" evidence="19">
    <location>
        <begin position="980"/>
        <end position="998"/>
    </location>
</feature>
<dbReference type="InterPro" id="IPR002048">
    <property type="entry name" value="EF_hand_dom"/>
</dbReference>
<dbReference type="GO" id="GO:0006814">
    <property type="term" value="P:sodium ion transport"/>
    <property type="evidence" value="ECO:0007669"/>
    <property type="project" value="UniProtKB-KW"/>
</dbReference>
<keyword evidence="9" id="KW-0479">Metal-binding</keyword>
<feature type="repeat" description="PPR" evidence="18">
    <location>
        <begin position="320"/>
        <end position="354"/>
    </location>
</feature>
<dbReference type="GO" id="GO:0005886">
    <property type="term" value="C:plasma membrane"/>
    <property type="evidence" value="ECO:0007669"/>
    <property type="project" value="UniProtKB-SubCell"/>
</dbReference>
<organism evidence="21 22">
    <name type="scientific">Zingiber officinale</name>
    <name type="common">Ginger</name>
    <name type="synonym">Amomum zingiber</name>
    <dbReference type="NCBI Taxonomy" id="94328"/>
    <lineage>
        <taxon>Eukaryota</taxon>
        <taxon>Viridiplantae</taxon>
        <taxon>Streptophyta</taxon>
        <taxon>Embryophyta</taxon>
        <taxon>Tracheophyta</taxon>
        <taxon>Spermatophyta</taxon>
        <taxon>Magnoliopsida</taxon>
        <taxon>Liliopsida</taxon>
        <taxon>Zingiberales</taxon>
        <taxon>Zingiberaceae</taxon>
        <taxon>Zingiber</taxon>
    </lineage>
</organism>
<dbReference type="InterPro" id="IPR018247">
    <property type="entry name" value="EF_Hand_1_Ca_BS"/>
</dbReference>
<feature type="transmembrane region" description="Helical" evidence="19">
    <location>
        <begin position="1018"/>
        <end position="1040"/>
    </location>
</feature>
<dbReference type="Pfam" id="PF12854">
    <property type="entry name" value="PPR_1"/>
    <property type="match status" value="2"/>
</dbReference>
<feature type="repeat" description="PPR" evidence="18">
    <location>
        <begin position="181"/>
        <end position="215"/>
    </location>
</feature>
<feature type="repeat" description="PPR" evidence="18">
    <location>
        <begin position="426"/>
        <end position="460"/>
    </location>
</feature>
<dbReference type="SUPFAM" id="SSF47473">
    <property type="entry name" value="EF-hand"/>
    <property type="match status" value="1"/>
</dbReference>
<dbReference type="InterPro" id="IPR050667">
    <property type="entry name" value="PPR-containing_protein"/>
</dbReference>
<dbReference type="Pfam" id="PF13499">
    <property type="entry name" value="EF-hand_7"/>
    <property type="match status" value="1"/>
</dbReference>
<feature type="repeat" description="PPR" evidence="18">
    <location>
        <begin position="390"/>
        <end position="425"/>
    </location>
</feature>
<evidence type="ECO:0000256" key="10">
    <source>
        <dbReference type="ARBA" id="ARBA00022737"/>
    </source>
</evidence>
<dbReference type="PANTHER" id="PTHR47939">
    <property type="entry name" value="MEMBRANE-ASSOCIATED SALT-INDUCIBLE PROTEIN-LIKE"/>
    <property type="match status" value="1"/>
</dbReference>
<feature type="domain" description="EF-hand" evidence="20">
    <location>
        <begin position="897"/>
        <end position="932"/>
    </location>
</feature>
<feature type="repeat" description="PPR" evidence="18">
    <location>
        <begin position="111"/>
        <end position="145"/>
    </location>
</feature>
<evidence type="ECO:0000256" key="13">
    <source>
        <dbReference type="ARBA" id="ARBA00023016"/>
    </source>
</evidence>
<dbReference type="InterPro" id="IPR044880">
    <property type="entry name" value="NCX_ion-bd_dom_sf"/>
</dbReference>
<keyword evidence="8 19" id="KW-0812">Transmembrane</keyword>
<keyword evidence="7" id="KW-0109">Calcium transport</keyword>
<evidence type="ECO:0000256" key="11">
    <source>
        <dbReference type="ARBA" id="ARBA00022837"/>
    </source>
</evidence>
<sequence>MSLRTLLPKHVVAVIKYQKDPLRALEMFNSAARDDGFKHNLFTYKCMVDKLGSHGKFKAMEDIISEMRINLDNSLLEGVYVSSMKCYGKRGMVQDAVNTFERMDFYGCELTVVSYNTIMNILVEFMHYDQAHKVYLRMLDKGIVPDIYTFTIRIKSFCRTQRPHVALRLLRNLSHRGCPANAVAYCTVVSGLYEENCHCEACNLFDEMLSRKLYPDILTFNKLINVLCQKGEVVESYKLVAKILKRGTSLNLFTYNILIQGLCKDSKVSDAISLFHHIGDDLAPDVVSYNTLISGLCKHSKLVEAVHYLHKMTNEGCIPNDFTYNTIINGYCKLGQVHDACNLLKDAEFKGFVPDHVTYCSLINGLCEEGETDRAFELFDESQRKGLKPNTEIYNSLIKGLSQQGLILQALDVMNDEMIENGFNPDICTYNIIINGLCKMGNVSYACIVLNDAIAKRYLPDVFTFNTLIDGYCKQLKLDQALEIVDRMWTHGLVPDVITYNSVLNGLCKAGKTTDVIETFSGMGKRGCRPNVITYNILIENLCKANKIQEASELLVKMVNEGLTPDTISFSTLIHGFCRNSDLDGAYDLFKKLEDRKGLLPNGYTYRVLVNGFCKTGNIDFAYKYLTDMLNKGFVPTMATFGQVINCLSKKGQDETSSLHFNNSISNSKARAITGAGRVWFSLWVELRVCGKAWIASRLVGLGFVLRVTKHIVVIDIKETAQNQVLIGMVIKPSNISNYMKHNLGYNKVKATSNCSGVSTDIQTSYAARIMAISIIPFVLVQLPRVFNFPSGQRLAVLISLIVAVALLVSYCVYQIFQPWIQRRRLAYAKHKHVISGILRHAQMQALGRLMDKEGTPDPDVLKMLFHKLDENSDGSLSHAELRALIIGLQIDEINLDMDDAVKKIMDDFDTSRNSTIEEQEFVVGISKWLTEARHYVGNTSSYSKKFMDEFHSKTREDHDTLIDQSDEVVESVDKPGLTIFKAILLLLLGTLLAAIFADPLVDAVDNFSLATSIPSFFISFIAMPLATNSSEAVSSIIFARRKKQRTSSLTFSEIYGGVTMNNTLCLAVFLALVYFRGLTWDFSAEVLIILIVCVVMGLFASFRTTFALWTCFVAFLLYPFSLGLVYLLDFVFGWS</sequence>
<feature type="repeat" description="PPR" evidence="18">
    <location>
        <begin position="216"/>
        <end position="250"/>
    </location>
</feature>
<keyword evidence="14" id="KW-0915">Sodium</keyword>
<comment type="similarity">
    <text evidence="3">Belongs to the Ca(2+):cation antiporter (CaCA) (TC 2.A.19) family.</text>
</comment>
<evidence type="ECO:0000256" key="12">
    <source>
        <dbReference type="ARBA" id="ARBA00022989"/>
    </source>
</evidence>
<name>A0A8J5HQ32_ZINOF</name>
<evidence type="ECO:0000256" key="7">
    <source>
        <dbReference type="ARBA" id="ARBA00022568"/>
    </source>
</evidence>
<comment type="similarity">
    <text evidence="2">Belongs to the PPR family. P subfamily.</text>
</comment>
<dbReference type="InterPro" id="IPR011992">
    <property type="entry name" value="EF-hand-dom_pair"/>
</dbReference>